<dbReference type="GO" id="GO:0008757">
    <property type="term" value="F:S-adenosylmethionine-dependent methyltransferase activity"/>
    <property type="evidence" value="ECO:0007669"/>
    <property type="project" value="InterPro"/>
</dbReference>
<accession>A0A9E4N5N6</accession>
<dbReference type="Proteomes" id="UP000886667">
    <property type="component" value="Unassembled WGS sequence"/>
</dbReference>
<feature type="domain" description="Methyltransferase type 11" evidence="1">
    <location>
        <begin position="282"/>
        <end position="341"/>
    </location>
</feature>
<dbReference type="EMBL" id="JAEPCM010000586">
    <property type="protein sequence ID" value="MCG7947931.1"/>
    <property type="molecule type" value="Genomic_DNA"/>
</dbReference>
<proteinExistence type="predicted"/>
<dbReference type="PANTHER" id="PTHR43036">
    <property type="entry name" value="OSJNBB0011N17.9 PROTEIN"/>
    <property type="match status" value="1"/>
</dbReference>
<dbReference type="GO" id="GO:0032259">
    <property type="term" value="P:methylation"/>
    <property type="evidence" value="ECO:0007669"/>
    <property type="project" value="UniProtKB-KW"/>
</dbReference>
<dbReference type="Pfam" id="PF08241">
    <property type="entry name" value="Methyltransf_11"/>
    <property type="match status" value="1"/>
</dbReference>
<organism evidence="2 3">
    <name type="scientific">Candidatus Thiodiazotropha taylori</name>
    <dbReference type="NCBI Taxonomy" id="2792791"/>
    <lineage>
        <taxon>Bacteria</taxon>
        <taxon>Pseudomonadati</taxon>
        <taxon>Pseudomonadota</taxon>
        <taxon>Gammaproteobacteria</taxon>
        <taxon>Chromatiales</taxon>
        <taxon>Sedimenticolaceae</taxon>
        <taxon>Candidatus Thiodiazotropha</taxon>
    </lineage>
</organism>
<dbReference type="PANTHER" id="PTHR43036:SF2">
    <property type="entry name" value="OS04G0481300 PROTEIN"/>
    <property type="match status" value="1"/>
</dbReference>
<evidence type="ECO:0000313" key="3">
    <source>
        <dbReference type="Proteomes" id="UP000886667"/>
    </source>
</evidence>
<dbReference type="InterPro" id="IPR046357">
    <property type="entry name" value="PPIase_dom_sf"/>
</dbReference>
<dbReference type="InterPro" id="IPR029063">
    <property type="entry name" value="SAM-dependent_MTases_sf"/>
</dbReference>
<dbReference type="AlphaFoldDB" id="A0A9E4N5N6"/>
<reference evidence="2" key="1">
    <citation type="journal article" date="2021" name="Proc. Natl. Acad. Sci. U.S.A.">
        <title>Global biogeography of chemosynthetic symbionts reveals both localized and globally distributed symbiont groups. .</title>
        <authorList>
            <person name="Osvatic J.T."/>
            <person name="Wilkins L.G.E."/>
            <person name="Leibrecht L."/>
            <person name="Leray M."/>
            <person name="Zauner S."/>
            <person name="Polzin J."/>
            <person name="Camacho Y."/>
            <person name="Gros O."/>
            <person name="van Gils J.A."/>
            <person name="Eisen J.A."/>
            <person name="Petersen J.M."/>
            <person name="Yuen B."/>
        </authorList>
    </citation>
    <scope>NUCLEOTIDE SEQUENCE</scope>
    <source>
        <strain evidence="2">MAGclacostrist064TRANS</strain>
    </source>
</reference>
<dbReference type="GO" id="GO:0003755">
    <property type="term" value="F:peptidyl-prolyl cis-trans isomerase activity"/>
    <property type="evidence" value="ECO:0007669"/>
    <property type="project" value="InterPro"/>
</dbReference>
<sequence length="415" mass="46844">MNQQTNQSEPLRVLESQGLASVTLTARWSDEQASHEERLHVEKFSIWREADMLPSAIGRNLAGLQQGDRLEAPIQPGAYTENWRSTRQIVTKPASFDRHRRPGLLVAPRLGRFYPQDFFKGVAGIDSKAVEPARIIELNAERMKLDLNHPLARTRVNLKLAIDRVLPGLDRHTDRCDSLLDELLKFPGLATPLQSGEDIDFGDDAKGLTRTDDRADQVFYTTPRLIQHLDSMARRQLNALYRRLIPPQAEALDLMASFDSHLQGVDLGKLHLLGMNQQELSKNRLAESRITQDLNRNTNLPFDSDSLDAILCTAAIEYLTKPAEVLAETLRVLRPGGILVISFSNRWFPTKAIGIWSELHEVERLGMVTQWLRQTGYDNLNTFSARGWPRPADDIYAGQTPHSDPVYAAWGCKVD</sequence>
<keyword evidence="2" id="KW-0489">Methyltransferase</keyword>
<dbReference type="Gene3D" id="3.40.50.150">
    <property type="entry name" value="Vaccinia Virus protein VP39"/>
    <property type="match status" value="1"/>
</dbReference>
<evidence type="ECO:0000313" key="2">
    <source>
        <dbReference type="EMBL" id="MCG7947931.1"/>
    </source>
</evidence>
<dbReference type="CDD" id="cd02440">
    <property type="entry name" value="AdoMet_MTases"/>
    <property type="match status" value="1"/>
</dbReference>
<dbReference type="SUPFAM" id="SSF53335">
    <property type="entry name" value="S-adenosyl-L-methionine-dependent methyltransferases"/>
    <property type="match status" value="1"/>
</dbReference>
<gene>
    <name evidence="2" type="ORF">JAZ07_16435</name>
</gene>
<dbReference type="Gene3D" id="3.10.50.40">
    <property type="match status" value="1"/>
</dbReference>
<name>A0A9E4N5N6_9GAMM</name>
<protein>
    <submittedName>
        <fullName evidence="2">Methyltransferase domain-containing protein</fullName>
    </submittedName>
</protein>
<comment type="caution">
    <text evidence="2">The sequence shown here is derived from an EMBL/GenBank/DDBJ whole genome shotgun (WGS) entry which is preliminary data.</text>
</comment>
<dbReference type="InterPro" id="IPR013216">
    <property type="entry name" value="Methyltransf_11"/>
</dbReference>
<evidence type="ECO:0000259" key="1">
    <source>
        <dbReference type="Pfam" id="PF08241"/>
    </source>
</evidence>
<keyword evidence="2" id="KW-0808">Transferase</keyword>